<comment type="caution">
    <text evidence="1">The sequence shown here is derived from an EMBL/GenBank/DDBJ whole genome shotgun (WGS) entry which is preliminary data.</text>
</comment>
<accession>A0A2V3IL75</accession>
<proteinExistence type="predicted"/>
<dbReference type="Proteomes" id="UP000247409">
    <property type="component" value="Unassembled WGS sequence"/>
</dbReference>
<gene>
    <name evidence="1" type="ORF">BWQ96_07435</name>
</gene>
<dbReference type="EMBL" id="NBIV01000148">
    <property type="protein sequence ID" value="PXF42841.1"/>
    <property type="molecule type" value="Genomic_DNA"/>
</dbReference>
<evidence type="ECO:0000313" key="1">
    <source>
        <dbReference type="EMBL" id="PXF42841.1"/>
    </source>
</evidence>
<evidence type="ECO:0008006" key="3">
    <source>
        <dbReference type="Google" id="ProtNLM"/>
    </source>
</evidence>
<dbReference type="AlphaFoldDB" id="A0A2V3IL75"/>
<reference evidence="1 2" key="1">
    <citation type="journal article" date="2018" name="Mol. Biol. Evol.">
        <title>Analysis of the draft genome of the red seaweed Gracilariopsis chorda provides insights into genome size evolution in Rhodophyta.</title>
        <authorList>
            <person name="Lee J."/>
            <person name="Yang E.C."/>
            <person name="Graf L."/>
            <person name="Yang J.H."/>
            <person name="Qiu H."/>
            <person name="Zel Zion U."/>
            <person name="Chan C.X."/>
            <person name="Stephens T.G."/>
            <person name="Weber A.P.M."/>
            <person name="Boo G.H."/>
            <person name="Boo S.M."/>
            <person name="Kim K.M."/>
            <person name="Shin Y."/>
            <person name="Jung M."/>
            <person name="Lee S.J."/>
            <person name="Yim H.S."/>
            <person name="Lee J.H."/>
            <person name="Bhattacharya D."/>
            <person name="Yoon H.S."/>
        </authorList>
    </citation>
    <scope>NUCLEOTIDE SEQUENCE [LARGE SCALE GENOMIC DNA]</scope>
    <source>
        <strain evidence="1 2">SKKU-2015</strain>
        <tissue evidence="1">Whole body</tissue>
    </source>
</reference>
<sequence length="129" mass="14028">MGPKPTVVETDALISELDALVRNLEAQASALQSSHAALVSAVNELGMRVDADLIGGVSEDLRTLQKDMNSLFEVFRGYPGLVTDIDTKFNRDMARLSTLDATIVNVDNVLDKLAEVTQHARHGDATKRH</sequence>
<name>A0A2V3IL75_9FLOR</name>
<organism evidence="1 2">
    <name type="scientific">Gracilariopsis chorda</name>
    <dbReference type="NCBI Taxonomy" id="448386"/>
    <lineage>
        <taxon>Eukaryota</taxon>
        <taxon>Rhodophyta</taxon>
        <taxon>Florideophyceae</taxon>
        <taxon>Rhodymeniophycidae</taxon>
        <taxon>Gracilariales</taxon>
        <taxon>Gracilariaceae</taxon>
        <taxon>Gracilariopsis</taxon>
    </lineage>
</organism>
<evidence type="ECO:0000313" key="2">
    <source>
        <dbReference type="Proteomes" id="UP000247409"/>
    </source>
</evidence>
<keyword evidence="2" id="KW-1185">Reference proteome</keyword>
<protein>
    <recommendedName>
        <fullName evidence="3">Biogenesis of lysosome-related organelles complex 1 subunit 2</fullName>
    </recommendedName>
</protein>